<sequence>MIFYEIFQVSFYQNFSWEKSVRLLFKVQRRLFKVSYIHDKKNLYELQKLIFQSNCARLLAIREVTQLSFNKKISGVDGKTTLNFLERFELNEYLRKNWNNWKPQSLRKRCVFDLNENLISDTISTISDRSWQVLIKFALEPVHEAFFHPFNFGFRYNVPIYKVQQAILLNLSNISFGSKKRILKVELNCNFSIFNYDYLMKKLIAPRNIKLGIFRLLELGFNLHFPENECQISTFSSLLLNVMLNGVENVHNCVRYGYYMLFFLRPMDNEKILANQILSLLYTRGIKKNSSKFLLVSNTKGFDFLGWHFKFSEKVKNGISAIPSLNNYQFFLNRVKRIVNNSNYGSVVKASKLYPVIKNWREYHKYSDLRSLSYSLFFVKKHAFSAFNSESKQDFYSSKRLLFKSFLVSESFNTVSKKYNFHILNCFSFGHLTFLSESINFFNKINLYFCVHCGMKCI</sequence>
<keyword evidence="2" id="KW-0150">Chloroplast</keyword>
<evidence type="ECO:0000313" key="2">
    <source>
        <dbReference type="EMBL" id="AKL82348.1"/>
    </source>
</evidence>
<dbReference type="AlphaFoldDB" id="A0A0G3VPM5"/>
<dbReference type="InterPro" id="IPR051083">
    <property type="entry name" value="GrpII_Intron_Splice-Mob/Def"/>
</dbReference>
<organism evidence="2">
    <name type="scientific">Euglena gracilis var. bacillaris</name>
    <dbReference type="NCBI Taxonomy" id="158060"/>
    <lineage>
        <taxon>Eukaryota</taxon>
        <taxon>Discoba</taxon>
        <taxon>Euglenozoa</taxon>
        <taxon>Euglenida</taxon>
        <taxon>Spirocuta</taxon>
        <taxon>Euglenophyceae</taxon>
        <taxon>Euglenales</taxon>
        <taxon>Euglenaceae</taxon>
        <taxon>Euglena</taxon>
    </lineage>
</organism>
<evidence type="ECO:0000259" key="1">
    <source>
        <dbReference type="Pfam" id="PF13655"/>
    </source>
</evidence>
<proteinExistence type="predicted"/>
<dbReference type="PANTHER" id="PTHR34047">
    <property type="entry name" value="NUCLEAR INTRON MATURASE 1, MITOCHONDRIAL-RELATED"/>
    <property type="match status" value="1"/>
</dbReference>
<geneLocation type="chloroplast" evidence="2"/>
<reference evidence="2" key="1">
    <citation type="journal article" date="2015" name="J. Eukaryot. Microbiol.">
        <title>Chloroplast Genome Evolution in the Euglenaceae.</title>
        <authorList>
            <person name="Bennett M.S."/>
            <person name="Triemer R.E."/>
        </authorList>
    </citation>
    <scope>NUCLEOTIDE SEQUENCE</scope>
    <source>
        <strain evidence="2">SAG 1224-5/15</strain>
    </source>
</reference>
<keyword evidence="2" id="KW-0934">Plastid</keyword>
<dbReference type="EMBL" id="KP686076">
    <property type="protein sequence ID" value="AKL82348.1"/>
    <property type="molecule type" value="Genomic_DNA"/>
</dbReference>
<gene>
    <name evidence="2" type="primary">ycf13</name>
</gene>
<dbReference type="InterPro" id="IPR025960">
    <property type="entry name" value="RVT_N"/>
</dbReference>
<dbReference type="PANTHER" id="PTHR34047:SF8">
    <property type="entry name" value="PROTEIN YKFC"/>
    <property type="match status" value="1"/>
</dbReference>
<accession>A0A0G3VPM5</accession>
<dbReference type="Pfam" id="PF13655">
    <property type="entry name" value="RVT_N"/>
    <property type="match status" value="1"/>
</dbReference>
<name>A0A0G3VPM5_EUGGR</name>
<protein>
    <submittedName>
        <fullName evidence="2">Ycf13</fullName>
    </submittedName>
</protein>
<feature type="domain" description="Reverse transcriptase N-terminal" evidence="1">
    <location>
        <begin position="13"/>
        <end position="92"/>
    </location>
</feature>